<dbReference type="PANTHER" id="PTHR45348">
    <property type="entry name" value="HYPOTHETICAL OXIDOREDUCTASE (EUROFUNG)"/>
    <property type="match status" value="1"/>
</dbReference>
<dbReference type="CDD" id="cd08249">
    <property type="entry name" value="enoyl_reductase_like"/>
    <property type="match status" value="1"/>
</dbReference>
<keyword evidence="4" id="KW-0560">Oxidoreductase</keyword>
<dbReference type="SMART" id="SM00829">
    <property type="entry name" value="PKS_ER"/>
    <property type="match status" value="1"/>
</dbReference>
<dbReference type="InterPro" id="IPR011032">
    <property type="entry name" value="GroES-like_sf"/>
</dbReference>
<proteinExistence type="inferred from homology"/>
<dbReference type="GO" id="GO:0016651">
    <property type="term" value="F:oxidoreductase activity, acting on NAD(P)H"/>
    <property type="evidence" value="ECO:0007669"/>
    <property type="project" value="InterPro"/>
</dbReference>
<dbReference type="SUPFAM" id="SSF50129">
    <property type="entry name" value="GroES-like"/>
    <property type="match status" value="1"/>
</dbReference>
<name>A0AA96MPI1_9PEZI</name>
<protein>
    <submittedName>
        <fullName evidence="6">CapB</fullName>
    </submittedName>
</protein>
<accession>A0AA96MPI1</accession>
<dbReference type="Pfam" id="PF08240">
    <property type="entry name" value="ADH_N"/>
    <property type="match status" value="1"/>
</dbReference>
<evidence type="ECO:0000256" key="1">
    <source>
        <dbReference type="ARBA" id="ARBA00008072"/>
    </source>
</evidence>
<dbReference type="PANTHER" id="PTHR45348:SF6">
    <property type="entry name" value="TRANS-ENOYL REDUCTASE APDC"/>
    <property type="match status" value="1"/>
</dbReference>
<dbReference type="InterPro" id="IPR047122">
    <property type="entry name" value="Trans-enoyl_RdTase-like"/>
</dbReference>
<evidence type="ECO:0000259" key="5">
    <source>
        <dbReference type="SMART" id="SM00829"/>
    </source>
</evidence>
<reference evidence="6" key="1">
    <citation type="journal article" date="2023" name="J. Am. Chem. Soc.">
        <title>Biosynthesis of AS2077715 and Funiculosin: Pathway Reconstitution and Identification of Enzymes that Form the All-cis Cyclopentanetetraol Moiety.</title>
        <authorList>
            <person name="Zhang Y."/>
            <person name="Go E.B."/>
            <person name="Perlatti B."/>
            <person name="Wu L."/>
            <person name="Bills G.F."/>
            <person name="Ohashi M."/>
            <person name="Tang Y."/>
        </authorList>
    </citation>
    <scope>NUCLEOTIDE SEQUENCE</scope>
    <source>
        <strain evidence="6">TTI-000886</strain>
    </source>
</reference>
<dbReference type="SUPFAM" id="SSF51735">
    <property type="entry name" value="NAD(P)-binding Rossmann-fold domains"/>
    <property type="match status" value="1"/>
</dbReference>
<keyword evidence="3" id="KW-0521">NADP</keyword>
<evidence type="ECO:0000256" key="4">
    <source>
        <dbReference type="ARBA" id="ARBA00023002"/>
    </source>
</evidence>
<dbReference type="InterPro" id="IPR013154">
    <property type="entry name" value="ADH-like_N"/>
</dbReference>
<evidence type="ECO:0000256" key="2">
    <source>
        <dbReference type="ARBA" id="ARBA00011245"/>
    </source>
</evidence>
<evidence type="ECO:0000313" key="6">
    <source>
        <dbReference type="EMBL" id="WNS47917.1"/>
    </source>
</evidence>
<comment type="similarity">
    <text evidence="1">Belongs to the zinc-containing alcohol dehydrogenase family.</text>
</comment>
<evidence type="ECO:0000256" key="3">
    <source>
        <dbReference type="ARBA" id="ARBA00022857"/>
    </source>
</evidence>
<gene>
    <name evidence="6" type="primary">capB</name>
</gene>
<dbReference type="EMBL" id="OQ734848">
    <property type="protein sequence ID" value="WNS47917.1"/>
    <property type="molecule type" value="Genomic_DNA"/>
</dbReference>
<dbReference type="InterPro" id="IPR020843">
    <property type="entry name" value="ER"/>
</dbReference>
<dbReference type="Gene3D" id="3.90.180.10">
    <property type="entry name" value="Medium-chain alcohol dehydrogenases, catalytic domain"/>
    <property type="match status" value="1"/>
</dbReference>
<sequence>MTSHIPPSSQRALKVQGPGTVVLEKSCPVPLPQPNEVLIRIVCAGINPFDWKSLDMSPSPGSTWGCDFSGEVIQLGDDVSSRFQLGDHVGGTSPGNSSDDPAAGAFAEYASVPEDLLFKMPAWMTFEQAATLGCGMLTIGLSLYHVLKLPLPYEKSTMEPRFVLVYGGGTATGTLAIQALRLSGMMPITTCSPHNFSRVKDLGAVEAWDYHSPSCAGDIRAFTKDKLEYALDCITDSGSMKICYSAIGSAGGKYVGLDQFPVRGHTRRNVRPEWIIAWTVRGKPINWKKPYRRDAKPKDKKFGERWLPISQQLLDSGDIKTHPLESSDDGLAGIIEGADRLRKGVTGGRKLVYRIGQ</sequence>
<dbReference type="AlphaFoldDB" id="A0AA96MPI1"/>
<dbReference type="Gene3D" id="3.40.50.720">
    <property type="entry name" value="NAD(P)-binding Rossmann-like Domain"/>
    <property type="match status" value="1"/>
</dbReference>
<dbReference type="InterPro" id="IPR036291">
    <property type="entry name" value="NAD(P)-bd_dom_sf"/>
</dbReference>
<organism evidence="6">
    <name type="scientific">Capnodium sp. TTI-000886</name>
    <dbReference type="NCBI Taxonomy" id="3078996"/>
    <lineage>
        <taxon>Eukaryota</taxon>
        <taxon>Fungi</taxon>
        <taxon>Dikarya</taxon>
        <taxon>Ascomycota</taxon>
        <taxon>Pezizomycotina</taxon>
        <taxon>Dothideomycetes</taxon>
        <taxon>Dothideomycetidae</taxon>
        <taxon>Capnodiales</taxon>
        <taxon>Capnodiaceae</taxon>
        <taxon>Capnodium</taxon>
    </lineage>
</organism>
<feature type="domain" description="Enoyl reductase (ER)" evidence="5">
    <location>
        <begin position="17"/>
        <end position="352"/>
    </location>
</feature>
<comment type="subunit">
    <text evidence="2">Monomer.</text>
</comment>